<dbReference type="InterPro" id="IPR042252">
    <property type="entry name" value="MtfA_N"/>
</dbReference>
<dbReference type="Gene3D" id="1.10.472.150">
    <property type="entry name" value="Glucose-regulated metallo-peptidase M90, N-terminal domain"/>
    <property type="match status" value="1"/>
</dbReference>
<dbReference type="CDD" id="cd20169">
    <property type="entry name" value="Peptidase_M90_mtfA"/>
    <property type="match status" value="1"/>
</dbReference>
<gene>
    <name evidence="1" type="ORF">EV670_2385</name>
</gene>
<evidence type="ECO:0000313" key="1">
    <source>
        <dbReference type="EMBL" id="RZT97985.1"/>
    </source>
</evidence>
<accession>A0A4V2FTF4</accession>
<evidence type="ECO:0008006" key="3">
    <source>
        <dbReference type="Google" id="ProtNLM"/>
    </source>
</evidence>
<comment type="caution">
    <text evidence="1">The sequence shown here is derived from an EMBL/GenBank/DDBJ whole genome shotgun (WGS) entry which is preliminary data.</text>
</comment>
<dbReference type="InterPro" id="IPR010384">
    <property type="entry name" value="MtfA_fam"/>
</dbReference>
<dbReference type="PANTHER" id="PTHR30164:SF2">
    <property type="entry name" value="PROTEIN MTFA"/>
    <property type="match status" value="1"/>
</dbReference>
<dbReference type="Gene3D" id="3.40.390.10">
    <property type="entry name" value="Collagenase (Catalytic Domain)"/>
    <property type="match status" value="1"/>
</dbReference>
<dbReference type="RefSeq" id="WP_130432324.1">
    <property type="nucleotide sequence ID" value="NZ_SHKP01000006.1"/>
</dbReference>
<dbReference type="InterPro" id="IPR024079">
    <property type="entry name" value="MetalloPept_cat_dom_sf"/>
</dbReference>
<organism evidence="1 2">
    <name type="scientific">Rivibacter subsaxonicus</name>
    <dbReference type="NCBI Taxonomy" id="457575"/>
    <lineage>
        <taxon>Bacteria</taxon>
        <taxon>Pseudomonadati</taxon>
        <taxon>Pseudomonadota</taxon>
        <taxon>Betaproteobacteria</taxon>
        <taxon>Burkholderiales</taxon>
        <taxon>Rivibacter</taxon>
    </lineage>
</organism>
<dbReference type="GO" id="GO:0004177">
    <property type="term" value="F:aminopeptidase activity"/>
    <property type="evidence" value="ECO:0007669"/>
    <property type="project" value="TreeGrafter"/>
</dbReference>
<sequence>MIGGWWRRRRDARALRERAIPDPLWDEMLARYPFIAGRSEAERQQLRRLSSLFLDRKEFHAAGGLQLDDGMALAVAAQACLPVLHLGLDAYDGFVGIVLHPDEVLAPRSVTDEHGIVHEYEEPLAGEAMEGGPLMLSWRDVADAGPRPDGAYNVVIHEFMHVLDMADGREPDGAPPLPDAAARRHWLRVMEAGHDRLCRAVDAGRVTVLDPYGCEGVDEFFPVASEAFFVDPHGLRDEAPALYELLANYFRQDPARDLPPP</sequence>
<dbReference type="PANTHER" id="PTHR30164">
    <property type="entry name" value="MTFA PEPTIDASE"/>
    <property type="match status" value="1"/>
</dbReference>
<dbReference type="Pfam" id="PF06167">
    <property type="entry name" value="Peptidase_M90"/>
    <property type="match status" value="1"/>
</dbReference>
<proteinExistence type="predicted"/>
<reference evidence="1 2" key="1">
    <citation type="submission" date="2019-02" db="EMBL/GenBank/DDBJ databases">
        <title>Genomic Encyclopedia of Type Strains, Phase IV (KMG-IV): sequencing the most valuable type-strain genomes for metagenomic binning, comparative biology and taxonomic classification.</title>
        <authorList>
            <person name="Goeker M."/>
        </authorList>
    </citation>
    <scope>NUCLEOTIDE SEQUENCE [LARGE SCALE GENOMIC DNA]</scope>
    <source>
        <strain evidence="1 2">DSM 19570</strain>
    </source>
</reference>
<evidence type="ECO:0000313" key="2">
    <source>
        <dbReference type="Proteomes" id="UP000293671"/>
    </source>
</evidence>
<dbReference type="Proteomes" id="UP000293671">
    <property type="component" value="Unassembled WGS sequence"/>
</dbReference>
<dbReference type="SUPFAM" id="SSF55486">
    <property type="entry name" value="Metalloproteases ('zincins'), catalytic domain"/>
    <property type="match status" value="1"/>
</dbReference>
<keyword evidence="2" id="KW-1185">Reference proteome</keyword>
<protein>
    <recommendedName>
        <fullName evidence="3">Zinc-dependent peptidase</fullName>
    </recommendedName>
</protein>
<dbReference type="EMBL" id="SHKP01000006">
    <property type="protein sequence ID" value="RZT97985.1"/>
    <property type="molecule type" value="Genomic_DNA"/>
</dbReference>
<dbReference type="GO" id="GO:0005829">
    <property type="term" value="C:cytosol"/>
    <property type="evidence" value="ECO:0007669"/>
    <property type="project" value="TreeGrafter"/>
</dbReference>
<dbReference type="OrthoDB" id="9786424at2"/>
<dbReference type="GO" id="GO:0008237">
    <property type="term" value="F:metallopeptidase activity"/>
    <property type="evidence" value="ECO:0007669"/>
    <property type="project" value="InterPro"/>
</dbReference>
<dbReference type="AlphaFoldDB" id="A0A4V2FTF4"/>
<name>A0A4V2FTF4_9BURK</name>